<comment type="subcellular location">
    <subcellularLocation>
        <location evidence="3">Endoplasmic reticulum membrane</location>
        <topology evidence="3">Peripheral membrane protein</topology>
    </subcellularLocation>
    <subcellularLocation>
        <location evidence="2">Microsome membrane</location>
        <topology evidence="2">Peripheral membrane protein</topology>
    </subcellularLocation>
</comment>
<evidence type="ECO:0000256" key="12">
    <source>
        <dbReference type="ARBA" id="ARBA00023136"/>
    </source>
</evidence>
<keyword evidence="15" id="KW-0175">Coiled coil</keyword>
<dbReference type="InterPro" id="IPR001128">
    <property type="entry name" value="Cyt_P450"/>
</dbReference>
<keyword evidence="11 14" id="KW-0503">Monooxygenase</keyword>
<evidence type="ECO:0000256" key="4">
    <source>
        <dbReference type="ARBA" id="ARBA00010617"/>
    </source>
</evidence>
<name>A0A6F8H2A0_LOCMI</name>
<dbReference type="InterPro" id="IPR017972">
    <property type="entry name" value="Cyt_P450_CS"/>
</dbReference>
<evidence type="ECO:0000256" key="15">
    <source>
        <dbReference type="SAM" id="Coils"/>
    </source>
</evidence>
<evidence type="ECO:0000256" key="11">
    <source>
        <dbReference type="ARBA" id="ARBA00023033"/>
    </source>
</evidence>
<keyword evidence="9 14" id="KW-0560">Oxidoreductase</keyword>
<protein>
    <submittedName>
        <fullName evidence="16">CYP450</fullName>
    </submittedName>
</protein>
<feature type="binding site" description="axial binding residue" evidence="13">
    <location>
        <position position="453"/>
    </location>
    <ligand>
        <name>heme</name>
        <dbReference type="ChEBI" id="CHEBI:30413"/>
    </ligand>
    <ligandPart>
        <name>Fe</name>
        <dbReference type="ChEBI" id="CHEBI:18248"/>
    </ligandPart>
</feature>
<reference evidence="16" key="1">
    <citation type="submission" date="2017-03" db="EMBL/GenBank/DDBJ databases">
        <authorList>
            <person name="Zhang X.Y."/>
            <person name="Li Y.H."/>
            <person name="Kang X.L."/>
            <person name="Wu H.H."/>
            <person name="Yu R.R."/>
            <person name="Guo Y.Q."/>
            <person name="Wang J.X."/>
            <person name="Zhang J.Z."/>
            <person name="Ma E.B."/>
        </authorList>
    </citation>
    <scope>NUCLEOTIDE SEQUENCE</scope>
    <source>
        <strain evidence="16">Locust strain-A4</strain>
    </source>
</reference>
<dbReference type="PANTHER" id="PTHR24292:SF54">
    <property type="entry name" value="CYP9F3-RELATED"/>
    <property type="match status" value="1"/>
</dbReference>
<keyword evidence="12" id="KW-0472">Membrane</keyword>
<evidence type="ECO:0000256" key="7">
    <source>
        <dbReference type="ARBA" id="ARBA00022824"/>
    </source>
</evidence>
<dbReference type="PRINTS" id="PR00463">
    <property type="entry name" value="EP450I"/>
</dbReference>
<keyword evidence="5 13" id="KW-0349">Heme</keyword>
<evidence type="ECO:0000256" key="3">
    <source>
        <dbReference type="ARBA" id="ARBA00004406"/>
    </source>
</evidence>
<keyword evidence="6 13" id="KW-0479">Metal-binding</keyword>
<dbReference type="EMBL" id="KY852418">
    <property type="protein sequence ID" value="AVL92856.1"/>
    <property type="molecule type" value="mRNA"/>
</dbReference>
<dbReference type="GO" id="GO:0016705">
    <property type="term" value="F:oxidoreductase activity, acting on paired donors, with incorporation or reduction of molecular oxygen"/>
    <property type="evidence" value="ECO:0007669"/>
    <property type="project" value="InterPro"/>
</dbReference>
<evidence type="ECO:0000256" key="8">
    <source>
        <dbReference type="ARBA" id="ARBA00022848"/>
    </source>
</evidence>
<dbReference type="FunFam" id="1.10.630.10:FF:000042">
    <property type="entry name" value="Cytochrome P450"/>
    <property type="match status" value="1"/>
</dbReference>
<dbReference type="Gene3D" id="1.10.630.10">
    <property type="entry name" value="Cytochrome P450"/>
    <property type="match status" value="1"/>
</dbReference>
<dbReference type="InterPro" id="IPR002401">
    <property type="entry name" value="Cyt_P450_E_grp-I"/>
</dbReference>
<dbReference type="InterPro" id="IPR036396">
    <property type="entry name" value="Cyt_P450_sf"/>
</dbReference>
<dbReference type="SUPFAM" id="SSF48264">
    <property type="entry name" value="Cytochrome P450"/>
    <property type="match status" value="1"/>
</dbReference>
<evidence type="ECO:0000313" key="16">
    <source>
        <dbReference type="EMBL" id="AVL92856.1"/>
    </source>
</evidence>
<proteinExistence type="evidence at transcript level"/>
<evidence type="ECO:0000256" key="5">
    <source>
        <dbReference type="ARBA" id="ARBA00022617"/>
    </source>
</evidence>
<keyword evidence="8" id="KW-0492">Microsome</keyword>
<organism evidence="16">
    <name type="scientific">Locusta migratoria</name>
    <name type="common">Migratory locust</name>
    <dbReference type="NCBI Taxonomy" id="7004"/>
    <lineage>
        <taxon>Eukaryota</taxon>
        <taxon>Metazoa</taxon>
        <taxon>Ecdysozoa</taxon>
        <taxon>Arthropoda</taxon>
        <taxon>Hexapoda</taxon>
        <taxon>Insecta</taxon>
        <taxon>Pterygota</taxon>
        <taxon>Neoptera</taxon>
        <taxon>Polyneoptera</taxon>
        <taxon>Orthoptera</taxon>
        <taxon>Caelifera</taxon>
        <taxon>Acrididea</taxon>
        <taxon>Acridomorpha</taxon>
        <taxon>Acridoidea</taxon>
        <taxon>Acrididae</taxon>
        <taxon>Oedipodinae</taxon>
        <taxon>Locusta</taxon>
    </lineage>
</organism>
<comment type="cofactor">
    <cofactor evidence="1 13">
        <name>heme</name>
        <dbReference type="ChEBI" id="CHEBI:30413"/>
    </cofactor>
</comment>
<sequence length="513" mass="58983">MWVAVVLACAACWLVWRYSHFRRAGLPFIPPLPLVGNMAAVAFRQTPFHDLVAHFYCRLAPHRCGGLFTFTTPVLMPRDPELIGLLFAKEFDHFTDRQELIPETADPLFARSLFGLQGQRWREMRRILSPAFTPNKMRNMVPLIQEIAHQMTDYIAQETKKGERVTVEAKDFFSRISNDAIASTAFGVRINSLVDRNNDFYCMGKEVSDFGARKSFIIFGYLLLPKLMEVLGIKFMRDKCYKFFTSLIIEAISQREKQHLVRHDMVHLLMQASRGELQDTCDDSSNKKVSTLQDIDLAAQAMVFIFGGFDTISNLMSFTSYLLAKHQEVQQKLQKEIDELLREKQDKNFTYEDVVACKYLDMVISESLRLYPPFAMMARMCVKRYRVPASETGEPAIDVNPGDILWFPIFGLHTDPELFPNPQQFDPERFNDDRKKLIKPYSYIPFGVGPRFCIANRFAMMEAKVLLIYLLSEFTIEPTDRTPSPLKFTATGFSPTVDGGLWLNIKPRSCENT</sequence>
<evidence type="ECO:0000256" key="14">
    <source>
        <dbReference type="RuleBase" id="RU000461"/>
    </source>
</evidence>
<evidence type="ECO:0000256" key="10">
    <source>
        <dbReference type="ARBA" id="ARBA00023004"/>
    </source>
</evidence>
<dbReference type="Pfam" id="PF00067">
    <property type="entry name" value="p450"/>
    <property type="match status" value="1"/>
</dbReference>
<dbReference type="InterPro" id="IPR050476">
    <property type="entry name" value="Insect_CytP450_Detox"/>
</dbReference>
<dbReference type="PRINTS" id="PR00385">
    <property type="entry name" value="P450"/>
</dbReference>
<comment type="similarity">
    <text evidence="4 14">Belongs to the cytochrome P450 family.</text>
</comment>
<dbReference type="GO" id="GO:0020037">
    <property type="term" value="F:heme binding"/>
    <property type="evidence" value="ECO:0007669"/>
    <property type="project" value="InterPro"/>
</dbReference>
<feature type="coiled-coil region" evidence="15">
    <location>
        <begin position="323"/>
        <end position="350"/>
    </location>
</feature>
<dbReference type="PANTHER" id="PTHR24292">
    <property type="entry name" value="CYTOCHROME P450"/>
    <property type="match status" value="1"/>
</dbReference>
<accession>A0A6F8H2A0</accession>
<dbReference type="GO" id="GO:0004497">
    <property type="term" value="F:monooxygenase activity"/>
    <property type="evidence" value="ECO:0007669"/>
    <property type="project" value="UniProtKB-KW"/>
</dbReference>
<dbReference type="GO" id="GO:0005789">
    <property type="term" value="C:endoplasmic reticulum membrane"/>
    <property type="evidence" value="ECO:0007669"/>
    <property type="project" value="UniProtKB-SubCell"/>
</dbReference>
<keyword evidence="7" id="KW-0256">Endoplasmic reticulum</keyword>
<reference evidence="16" key="2">
    <citation type="journal article" date="2020" name="Int. J. Biol. Macromol.">
        <title>Transcriptome analysis of antennal cytochrome P450s and their transcriptional responses to plant and locust volatiles in Locusta migratoria.</title>
        <authorList>
            <person name="Wu H."/>
            <person name="Liu Y."/>
            <person name="Shi X."/>
            <person name="Zhang X."/>
            <person name="Ye C."/>
            <person name="Zhu K.Y."/>
            <person name="Zhu F."/>
            <person name="Zhang J."/>
            <person name="Ma E."/>
        </authorList>
    </citation>
    <scope>NUCLEOTIDE SEQUENCE</scope>
    <source>
        <strain evidence="16">Locust strain-A4</strain>
    </source>
</reference>
<dbReference type="CDD" id="cd11056">
    <property type="entry name" value="CYP6-like"/>
    <property type="match status" value="1"/>
</dbReference>
<dbReference type="AlphaFoldDB" id="A0A6F8H2A0"/>
<evidence type="ECO:0000256" key="1">
    <source>
        <dbReference type="ARBA" id="ARBA00001971"/>
    </source>
</evidence>
<evidence type="ECO:0000256" key="6">
    <source>
        <dbReference type="ARBA" id="ARBA00022723"/>
    </source>
</evidence>
<evidence type="ECO:0000256" key="13">
    <source>
        <dbReference type="PIRSR" id="PIRSR602401-1"/>
    </source>
</evidence>
<keyword evidence="10 13" id="KW-0408">Iron</keyword>
<dbReference type="PROSITE" id="PS00086">
    <property type="entry name" value="CYTOCHROME_P450"/>
    <property type="match status" value="1"/>
</dbReference>
<dbReference type="GO" id="GO:0005506">
    <property type="term" value="F:iron ion binding"/>
    <property type="evidence" value="ECO:0007669"/>
    <property type="project" value="InterPro"/>
</dbReference>
<evidence type="ECO:0000256" key="2">
    <source>
        <dbReference type="ARBA" id="ARBA00004174"/>
    </source>
</evidence>
<evidence type="ECO:0000256" key="9">
    <source>
        <dbReference type="ARBA" id="ARBA00023002"/>
    </source>
</evidence>